<evidence type="ECO:0000313" key="1">
    <source>
        <dbReference type="EMBL" id="RVX22213.1"/>
    </source>
</evidence>
<reference evidence="1 2" key="1">
    <citation type="journal article" date="2018" name="PLoS Genet.">
        <title>Population sequencing reveals clonal diversity and ancestral inbreeding in the grapevine cultivar Chardonnay.</title>
        <authorList>
            <person name="Roach M.J."/>
            <person name="Johnson D.L."/>
            <person name="Bohlmann J."/>
            <person name="van Vuuren H.J."/>
            <person name="Jones S.J."/>
            <person name="Pretorius I.S."/>
            <person name="Schmidt S.A."/>
            <person name="Borneman A.R."/>
        </authorList>
    </citation>
    <scope>NUCLEOTIDE SEQUENCE [LARGE SCALE GENOMIC DNA]</scope>
    <source>
        <strain evidence="2">cv. Chardonnay</strain>
        <tissue evidence="1">Leaf</tissue>
    </source>
</reference>
<gene>
    <name evidence="1" type="primary">RE1_756</name>
    <name evidence="1" type="ORF">CK203_001236</name>
</gene>
<protein>
    <submittedName>
        <fullName evidence="1">Retrovirus-related Pol polyprotein from transposon RE1</fullName>
    </submittedName>
</protein>
<evidence type="ECO:0000313" key="2">
    <source>
        <dbReference type="Proteomes" id="UP000288805"/>
    </source>
</evidence>
<dbReference type="AlphaFoldDB" id="A0A438KLX0"/>
<accession>A0A438KLX0</accession>
<dbReference type="EMBL" id="QGNW01000004">
    <property type="protein sequence ID" value="RVX22213.1"/>
    <property type="molecule type" value="Genomic_DNA"/>
</dbReference>
<sequence>MHDLRETHLQAAYYVLHYLKDSPGKGVLFKRNNELTLEAYTDVDYVGSSVDRRSTFGYCTFLGGNLITWRSKKAECGGKLAINIAHNLVQHKMTKHIEIDKHFIKEKLEGGLTSMPYVPSGSQLADVLTKGLNGATFDGIISKPGMENIYSLT</sequence>
<comment type="caution">
    <text evidence="1">The sequence shown here is derived from an EMBL/GenBank/DDBJ whole genome shotgun (WGS) entry which is preliminary data.</text>
</comment>
<organism evidence="1 2">
    <name type="scientific">Vitis vinifera</name>
    <name type="common">Grape</name>
    <dbReference type="NCBI Taxonomy" id="29760"/>
    <lineage>
        <taxon>Eukaryota</taxon>
        <taxon>Viridiplantae</taxon>
        <taxon>Streptophyta</taxon>
        <taxon>Embryophyta</taxon>
        <taxon>Tracheophyta</taxon>
        <taxon>Spermatophyta</taxon>
        <taxon>Magnoliopsida</taxon>
        <taxon>eudicotyledons</taxon>
        <taxon>Gunneridae</taxon>
        <taxon>Pentapetalae</taxon>
        <taxon>rosids</taxon>
        <taxon>Vitales</taxon>
        <taxon>Vitaceae</taxon>
        <taxon>Viteae</taxon>
        <taxon>Vitis</taxon>
    </lineage>
</organism>
<name>A0A438KLX0_VITVI</name>
<dbReference type="Proteomes" id="UP000288805">
    <property type="component" value="Unassembled WGS sequence"/>
</dbReference>
<dbReference type="PANTHER" id="PTHR11439">
    <property type="entry name" value="GAG-POL-RELATED RETROTRANSPOSON"/>
    <property type="match status" value="1"/>
</dbReference>
<proteinExistence type="predicted"/>
<dbReference type="PANTHER" id="PTHR11439:SF470">
    <property type="entry name" value="CYSTEINE-RICH RLK (RECEPTOR-LIKE PROTEIN KINASE) 8"/>
    <property type="match status" value="1"/>
</dbReference>
<dbReference type="CDD" id="cd09272">
    <property type="entry name" value="RNase_HI_RT_Ty1"/>
    <property type="match status" value="1"/>
</dbReference>